<dbReference type="SUPFAM" id="SSF48452">
    <property type="entry name" value="TPR-like"/>
    <property type="match status" value="1"/>
</dbReference>
<comment type="caution">
    <text evidence="7">The sequence shown here is derived from an EMBL/GenBank/DDBJ whole genome shotgun (WGS) entry which is preliminary data.</text>
</comment>
<comment type="similarity">
    <text evidence="3">Belongs to the HIR3 family.</text>
</comment>
<evidence type="ECO:0000256" key="6">
    <source>
        <dbReference type="SAM" id="MobiDB-lite"/>
    </source>
</evidence>
<comment type="subcellular location">
    <subcellularLocation>
        <location evidence="2">Nucleus</location>
    </subcellularLocation>
</comment>
<feature type="compositionally biased region" description="Basic and acidic residues" evidence="6">
    <location>
        <begin position="1669"/>
        <end position="1686"/>
    </location>
</feature>
<organism evidence="7 8">
    <name type="scientific">Neoarthrinium moseri</name>
    <dbReference type="NCBI Taxonomy" id="1658444"/>
    <lineage>
        <taxon>Eukaryota</taxon>
        <taxon>Fungi</taxon>
        <taxon>Dikarya</taxon>
        <taxon>Ascomycota</taxon>
        <taxon>Pezizomycotina</taxon>
        <taxon>Sordariomycetes</taxon>
        <taxon>Xylariomycetidae</taxon>
        <taxon>Amphisphaeriales</taxon>
        <taxon>Apiosporaceae</taxon>
        <taxon>Neoarthrinium</taxon>
    </lineage>
</organism>
<dbReference type="GO" id="GO:0006325">
    <property type="term" value="P:chromatin organization"/>
    <property type="evidence" value="ECO:0007669"/>
    <property type="project" value="InterPro"/>
</dbReference>
<evidence type="ECO:0000256" key="3">
    <source>
        <dbReference type="ARBA" id="ARBA00007335"/>
    </source>
</evidence>
<dbReference type="PANTHER" id="PTHR15502:SF7">
    <property type="entry name" value="CALCINEURIN-BINDING PROTEIN CABIN-1"/>
    <property type="match status" value="1"/>
</dbReference>
<feature type="compositionally biased region" description="Basic and acidic residues" evidence="6">
    <location>
        <begin position="342"/>
        <end position="353"/>
    </location>
</feature>
<sequence length="1940" mass="216673">MPAFNAINLEPEENVDDEVDTTRELHLEEALKRFQAALRLHALGPRHYAEAEDAYQALFDSDIFKYPDAATEFDRAERQSDSQNHLPLDPLFAQSLEAAQPDVDGGVSSLPQTLYISHKNHGQFLLDGIRHEARSDGQAVFARNDILQRAAKALHDFSAALDYDPADAELWRRAARVAAFLGSTRTSRYCLEAAIELDDDPAVDEVEPPSLAEGFAGEELKDQLKVLDDQVAMSHPIMAPYTQRSMPDYLKKYSDPVPFLPNPTKTLATPSMLLPAKDGVAAPVLQVQGPTWAELGMALVHAVAVDGVSAGAVIFQLPEIPDTPEPVEQQLVARPKSAALDGADKAGAAKDDAANVSQDEAVASPAEAPADNAKTERSGSVMSRKRSQSAAGIQDAETEEVVEKRSKRTRRRETAAEESLDTQTHYAAQLEPFQAADKTLFQTTRNMAENLGITDKRMLDSVAEMVELSALEHRTAKLTQAPMIDLRDSLVKFDEETARVLLTKPETAAIGFSSFLEHAKPGSQLKTETPQFDETKNLKAFAQRVADEEMGIPDIAFEWVKNVTRYYAGTKWSDQMKTAVVQVISHLDEDIYHRVEYELQHWQSARNPEETRHSLDRMIQTLFELHLDVYERITNPNSAVDFGIRVETKGRLGRWFSLASRMSRDRPAESDKSLSVRFLWAAVFSVTLTEGVSREHVLQCWQSLRDNLATDFVGVTIGLPNNAIMPEISIFAADREISKLTTMDFFLGLFQDDLSDPVGVIDSLEPVLNPSAVCAAEQEPQTPSSPTPSAQLRSPPPDSDQEPLPITETASQGLRDLWKFLLGASTELRLFLWTRLGEAYKAIEYPTKVFSCYLKGIEMVVADFERDPYIGMPVEERRPLFFKMLKFIDDLLVKSLSLALNESTAFDIIDDEHLKSSIAALVRLSCILHTSPMFEDEVRVGMGSAPSGNATFSSFFNRLRELQARNWSLLYTLLKTGVHQNKSIFTAPETDLADYLAAVHQVLGLRKCCKASNKIFLKMMRVELLKQNLVDNWEDYLGQVLYDLYGLKGIGAWEVQDHGCAPEKLERRNTMALVEKVAVLANNMPMKDLLKSDLKTTIETMQQAIGQTKSNQQTIHNLRNFTEYLRRPIHPLKLYQALKGNVTIDAVAVTTPDSILAHHQWFFLLGMIAFCKFKGVDLNRRQTPGATDDLRIGATFLRQQLQFTPDQWDAWFRLAECFDYELDESVLWSADKMNKERAELVKYQRNAIHCYALALSNSRNVGAGPNSEGEALEAIHELYHKFAMRMYASSREPFDMEPFKHSDQERFFIQNMGAGTFKRKIHEEMEDYKVWKYAATLFKKAMTIKPKEWKNSYMLAKQTRPTLEKVIAALEDSIKIVAALPKPRSGEQILEPHYKIVSVVHKLVTRKDLEPQAGADILQRQPLAIRKGAPVEVKEVAEWEPFVTETLQHLKEKDKSNWQHRIIMRHARILFDDQAENPDPIEALAAFTVLQKSMFTKTMVMNVWKCDAERPGRHHVYTEQYIRFMVKILVVLKDRTNFEALLRRIRKKGADFYHFNDLWQSCCVAYLRLIRAHFKIEHVLEDGFKNISPEEFEIIAERINEWSGDATATASTSAFGALKEAIELKKLSSGVMKAGAIDDLITDCYTALYQEIGTSLPGAAPSTLIQERADAKVRDGEKQAAEEAAEKPTNPFSSILNPQSVETSGTEAGGAAPPAQEGTVRQRRAGVRRPDILRKAEQAVARAIEGPAKPPSGKSLRGSVSSGKTRGSNTPVAEDGKEGDDVEMKDEADEGEESSAPGSVHDDADDESDLSDVPASELLDEEEAELMFPGLRRSVDDTAEDENADEESGEEGGDEEDGEEDEAEENDEDVPNDDEPEGESEGGEDEEMEDAEDGEGEEDGLEDQPDDVDEEVASEDDPEEVIADAIEAALPGQRRASPSG</sequence>
<feature type="compositionally biased region" description="Polar residues" evidence="6">
    <location>
        <begin position="1758"/>
        <end position="1771"/>
    </location>
</feature>
<dbReference type="EMBL" id="JAFIMR010000065">
    <property type="protein sequence ID" value="KAI1851480.1"/>
    <property type="molecule type" value="Genomic_DNA"/>
</dbReference>
<reference evidence="7" key="1">
    <citation type="submission" date="2021-03" db="EMBL/GenBank/DDBJ databases">
        <title>Revisited historic fungal species revealed as producer of novel bioactive compounds through whole genome sequencing and comparative genomics.</title>
        <authorList>
            <person name="Vignolle G.A."/>
            <person name="Hochenegger N."/>
            <person name="Mach R.L."/>
            <person name="Mach-Aigner A.R."/>
            <person name="Javad Rahimi M."/>
            <person name="Salim K.A."/>
            <person name="Chan C.M."/>
            <person name="Lim L.B.L."/>
            <person name="Cai F."/>
            <person name="Druzhinina I.S."/>
            <person name="U'Ren J.M."/>
            <person name="Derntl C."/>
        </authorList>
    </citation>
    <scope>NUCLEOTIDE SEQUENCE</scope>
    <source>
        <strain evidence="7">TUCIM 5799</strain>
    </source>
</reference>
<evidence type="ECO:0000313" key="8">
    <source>
        <dbReference type="Proteomes" id="UP000829685"/>
    </source>
</evidence>
<name>A0A9Q0AG43_9PEZI</name>
<evidence type="ECO:0000256" key="4">
    <source>
        <dbReference type="ARBA" id="ARBA00014848"/>
    </source>
</evidence>
<dbReference type="InterPro" id="IPR033053">
    <property type="entry name" value="Hir3/CABIN1"/>
</dbReference>
<feature type="compositionally biased region" description="Low complexity" evidence="6">
    <location>
        <begin position="1705"/>
        <end position="1719"/>
    </location>
</feature>
<keyword evidence="5" id="KW-0539">Nucleus</keyword>
<keyword evidence="8" id="KW-1185">Reference proteome</keyword>
<protein>
    <recommendedName>
        <fullName evidence="4">Histone transcription regulator 3 homolog</fullName>
    </recommendedName>
</protein>
<proteinExistence type="inferred from homology"/>
<dbReference type="GO" id="GO:0005634">
    <property type="term" value="C:nucleus"/>
    <property type="evidence" value="ECO:0007669"/>
    <property type="project" value="UniProtKB-SubCell"/>
</dbReference>
<evidence type="ECO:0000256" key="1">
    <source>
        <dbReference type="ARBA" id="ARBA00002687"/>
    </source>
</evidence>
<feature type="compositionally biased region" description="Acidic residues" evidence="6">
    <location>
        <begin position="1837"/>
        <end position="1922"/>
    </location>
</feature>
<feature type="compositionally biased region" description="Acidic residues" evidence="6">
    <location>
        <begin position="1777"/>
        <end position="1793"/>
    </location>
</feature>
<dbReference type="GO" id="GO:0000417">
    <property type="term" value="C:HIR complex"/>
    <property type="evidence" value="ECO:0007669"/>
    <property type="project" value="TreeGrafter"/>
</dbReference>
<feature type="compositionally biased region" description="Low complexity" evidence="6">
    <location>
        <begin position="777"/>
        <end position="789"/>
    </location>
</feature>
<dbReference type="PANTHER" id="PTHR15502">
    <property type="entry name" value="CALCINEURIN-BINDING PROTEIN CABIN 1-RELATED"/>
    <property type="match status" value="1"/>
</dbReference>
<feature type="compositionally biased region" description="Basic and acidic residues" evidence="6">
    <location>
        <begin position="1728"/>
        <end position="1737"/>
    </location>
</feature>
<dbReference type="Gene3D" id="1.25.40.10">
    <property type="entry name" value="Tetratricopeptide repeat domain"/>
    <property type="match status" value="1"/>
</dbReference>
<evidence type="ECO:0000256" key="2">
    <source>
        <dbReference type="ARBA" id="ARBA00004123"/>
    </source>
</evidence>
<feature type="region of interest" description="Disordered" evidence="6">
    <location>
        <begin position="342"/>
        <end position="423"/>
    </location>
</feature>
<evidence type="ECO:0000313" key="7">
    <source>
        <dbReference type="EMBL" id="KAI1851480.1"/>
    </source>
</evidence>
<feature type="region of interest" description="Disordered" evidence="6">
    <location>
        <begin position="1669"/>
        <end position="1940"/>
    </location>
</feature>
<feature type="region of interest" description="Disordered" evidence="6">
    <location>
        <begin position="775"/>
        <end position="806"/>
    </location>
</feature>
<dbReference type="InterPro" id="IPR011990">
    <property type="entry name" value="TPR-like_helical_dom_sf"/>
</dbReference>
<gene>
    <name evidence="7" type="ORF">JX265_013227</name>
</gene>
<dbReference type="GO" id="GO:0031491">
    <property type="term" value="F:nucleosome binding"/>
    <property type="evidence" value="ECO:0007669"/>
    <property type="project" value="TreeGrafter"/>
</dbReference>
<evidence type="ECO:0000256" key="5">
    <source>
        <dbReference type="ARBA" id="ARBA00023242"/>
    </source>
</evidence>
<comment type="function">
    <text evidence="1">Has a role in a nucleosome assembly pathway that is required for the integrity of heterochromatin and proper chromosome segregation.</text>
</comment>
<accession>A0A9Q0AG43</accession>
<dbReference type="Proteomes" id="UP000829685">
    <property type="component" value="Unassembled WGS sequence"/>
</dbReference>
<feature type="compositionally biased region" description="Polar residues" evidence="6">
    <location>
        <begin position="1690"/>
        <end position="1704"/>
    </location>
</feature>